<dbReference type="PANTHER" id="PTHR45339:SF1">
    <property type="entry name" value="HYBRID SIGNAL TRANSDUCTION HISTIDINE KINASE J"/>
    <property type="match status" value="1"/>
</dbReference>
<gene>
    <name evidence="5" type="ORF">CPELLU_LOCUS9472</name>
</gene>
<dbReference type="SUPFAM" id="SSF52172">
    <property type="entry name" value="CheY-like"/>
    <property type="match status" value="1"/>
</dbReference>
<dbReference type="InterPro" id="IPR011006">
    <property type="entry name" value="CheY-like_superfamily"/>
</dbReference>
<feature type="domain" description="Response regulatory" evidence="4">
    <location>
        <begin position="1"/>
        <end position="121"/>
    </location>
</feature>
<reference evidence="5" key="1">
    <citation type="submission" date="2021-06" db="EMBL/GenBank/DDBJ databases">
        <authorList>
            <person name="Kallberg Y."/>
            <person name="Tangrot J."/>
            <person name="Rosling A."/>
        </authorList>
    </citation>
    <scope>NUCLEOTIDE SEQUENCE</scope>
    <source>
        <strain evidence="5">FL966</strain>
    </source>
</reference>
<organism evidence="5 6">
    <name type="scientific">Cetraspora pellucida</name>
    <dbReference type="NCBI Taxonomy" id="1433469"/>
    <lineage>
        <taxon>Eukaryota</taxon>
        <taxon>Fungi</taxon>
        <taxon>Fungi incertae sedis</taxon>
        <taxon>Mucoromycota</taxon>
        <taxon>Glomeromycotina</taxon>
        <taxon>Glomeromycetes</taxon>
        <taxon>Diversisporales</taxon>
        <taxon>Gigasporaceae</taxon>
        <taxon>Cetraspora</taxon>
    </lineage>
</organism>
<evidence type="ECO:0000256" key="2">
    <source>
        <dbReference type="ARBA" id="ARBA00023012"/>
    </source>
</evidence>
<protein>
    <submittedName>
        <fullName evidence="5">14257_t:CDS:1</fullName>
    </submittedName>
</protein>
<keyword evidence="1" id="KW-0597">Phosphoprotein</keyword>
<dbReference type="Gene3D" id="3.40.50.2300">
    <property type="match status" value="1"/>
</dbReference>
<name>A0A9N9DUZ8_9GLOM</name>
<evidence type="ECO:0000313" key="5">
    <source>
        <dbReference type="EMBL" id="CAG8653888.1"/>
    </source>
</evidence>
<keyword evidence="6" id="KW-1185">Reference proteome</keyword>
<dbReference type="AlphaFoldDB" id="A0A9N9DUZ8"/>
<proteinExistence type="predicted"/>
<dbReference type="GO" id="GO:0000160">
    <property type="term" value="P:phosphorelay signal transduction system"/>
    <property type="evidence" value="ECO:0007669"/>
    <property type="project" value="UniProtKB-KW"/>
</dbReference>
<sequence length="122" mass="13726">MSNTNSITKNFLVESTSEVTNTLKRVEDENQHLFKNENESKSSSRSVSKSKCILCVPTISGFDISQAVRLMKPPISNIPIIALTSLPLEEIYDNYIKSGMNDYLTKPLSSNQLENILNKWIS</sequence>
<accession>A0A9N9DUZ8</accession>
<comment type="caution">
    <text evidence="3">Lacks conserved residue(s) required for the propagation of feature annotation.</text>
</comment>
<dbReference type="PROSITE" id="PS50110">
    <property type="entry name" value="RESPONSE_REGULATORY"/>
    <property type="match status" value="1"/>
</dbReference>
<evidence type="ECO:0000256" key="3">
    <source>
        <dbReference type="PROSITE-ProRule" id="PRU00169"/>
    </source>
</evidence>
<dbReference type="InterPro" id="IPR001789">
    <property type="entry name" value="Sig_transdc_resp-reg_receiver"/>
</dbReference>
<evidence type="ECO:0000256" key="1">
    <source>
        <dbReference type="ARBA" id="ARBA00022553"/>
    </source>
</evidence>
<comment type="caution">
    <text evidence="5">The sequence shown here is derived from an EMBL/GenBank/DDBJ whole genome shotgun (WGS) entry which is preliminary data.</text>
</comment>
<dbReference type="PANTHER" id="PTHR45339">
    <property type="entry name" value="HYBRID SIGNAL TRANSDUCTION HISTIDINE KINASE J"/>
    <property type="match status" value="1"/>
</dbReference>
<dbReference type="Proteomes" id="UP000789759">
    <property type="component" value="Unassembled WGS sequence"/>
</dbReference>
<evidence type="ECO:0000313" key="6">
    <source>
        <dbReference type="Proteomes" id="UP000789759"/>
    </source>
</evidence>
<keyword evidence="2" id="KW-0902">Two-component regulatory system</keyword>
<dbReference type="OrthoDB" id="60033at2759"/>
<evidence type="ECO:0000259" key="4">
    <source>
        <dbReference type="PROSITE" id="PS50110"/>
    </source>
</evidence>
<dbReference type="EMBL" id="CAJVQA010007249">
    <property type="protein sequence ID" value="CAG8653888.1"/>
    <property type="molecule type" value="Genomic_DNA"/>
</dbReference>